<dbReference type="InterPro" id="IPR025941">
    <property type="entry name" value="Vps8_central_dom"/>
</dbReference>
<dbReference type="Pfam" id="PF12816">
    <property type="entry name" value="TPR_Vps8"/>
    <property type="match status" value="1"/>
</dbReference>
<dbReference type="RefSeq" id="XP_018318792.1">
    <property type="nucleotide sequence ID" value="XM_018463290.2"/>
</dbReference>
<comment type="similarity">
    <text evidence="1">Belongs to the VPS8 family.</text>
</comment>
<keyword evidence="2 4" id="KW-0863">Zinc-finger</keyword>
<dbReference type="SUPFAM" id="SSF50998">
    <property type="entry name" value="Quinoprotein alcohol dehydrogenase-like"/>
    <property type="match status" value="1"/>
</dbReference>
<dbReference type="KEGG" id="apln:108732461"/>
<dbReference type="CTD" id="23355"/>
<evidence type="ECO:0000256" key="1">
    <source>
        <dbReference type="ARBA" id="ARBA00009422"/>
    </source>
</evidence>
<evidence type="ECO:0000256" key="2">
    <source>
        <dbReference type="ARBA" id="ARBA00022771"/>
    </source>
</evidence>
<gene>
    <name evidence="7" type="primary">LOC108732461</name>
</gene>
<proteinExistence type="inferred from homology"/>
<keyword evidence="6" id="KW-1185">Reference proteome</keyword>
<dbReference type="AlphaFoldDB" id="A0A1W4WEA7"/>
<dbReference type="InterPro" id="IPR001841">
    <property type="entry name" value="Znf_RING"/>
</dbReference>
<dbReference type="GO" id="GO:0005770">
    <property type="term" value="C:late endosome"/>
    <property type="evidence" value="ECO:0007669"/>
    <property type="project" value="TreeGrafter"/>
</dbReference>
<protein>
    <submittedName>
        <fullName evidence="7">Vacuolar protein sorting-associated protein 8 homolog</fullName>
    </submittedName>
</protein>
<dbReference type="Gene3D" id="2.130.10.10">
    <property type="entry name" value="YVTN repeat-like/Quinoprotein amine dehydrogenase"/>
    <property type="match status" value="1"/>
</dbReference>
<dbReference type="Gene3D" id="3.30.40.10">
    <property type="entry name" value="Zinc/RING finger domain, C3HC4 (zinc finger)"/>
    <property type="match status" value="1"/>
</dbReference>
<dbReference type="GO" id="GO:0006623">
    <property type="term" value="P:protein targeting to vacuole"/>
    <property type="evidence" value="ECO:0007669"/>
    <property type="project" value="InterPro"/>
</dbReference>
<dbReference type="STRING" id="224129.A0A1W4WEA7"/>
<sequence length="1170" mass="132480">MDSLIVEDSDESSLDIHELNDIEYDIPPSAPLSLESILWELESEEGSDTTSLHSVQSSSHFQKFKSLLYHGILQGISAQLVSAKEKVGAGSPTVISNSSKTVAVGTSHGYLLAFDSDQKLCWCCHDSQTVDQGAISSLAFNVDSTRILVGFERGYVFMVDCGTGDVIRRLPDAHAPQSAVLHLRFTVSNNLALCGDSAGCIFSLSFSRRLGKRTWNSKCLFSGARGEVCVFEPFVEPLDFHPLGQFVIVAIATLSKVIVITIKPRLRVLFTQMLPRSPTYLPLLAWRMVPVGRTMQPVLAWGRGTELNYTRVVMSPVDSSKINLFPLRSVQVPYTLCALHWFGTRHLAMLDTTENLHLTEVRTQREIEILELDNAGLVYGSAHFKALALGGGVSEAFALAGERACYNSFSSRGDQLLILGTKEVHLVKLRSWPERLAFLSEQGRWTEALNLAAEEGKYNKNNNIGKLLEKYLVSLSCYGIERDNLTAAVNCCVKLNKIDLLCNDLWEAVAKEPFILDWFYILITDHIVNGTLYFLNPTVAQALVNYHEEKNNTETLENILLAVDLSCLDLHQVLKICRTKKLYKAWIHINTKVLEDYVSPLTEFLQDLTPDNHKLGNVMLVYVSSCLTGLGYPHGKIPENNVSKVKYDIVRCLETVHSITPTEGEKSYPYLRVLLKYNTREWLNVVELAFREPEFLGEMGLLQRQRLIKIMIEIVSPPEFNKSQKVQLACFVSRLIASDNLKLDREILNEVLNSLMNTLEKDLSVRDHYDRQQAWIDLLESNKIPDDFKGQLEKALNCNCLRVAEILYERQKKYEKILECYLRDSYRNDDAFNYILKYHEDSERCIRKQFIDNFADLVKIDAKKSAEIVVEHFTDIVEYLCQFLESRDTDLFYVFVNELVLLDVKLPPEVAKNFLEVLCQRDSDFVDDFVKLKLCPTEVALEITKKYEKHSATALLLEQCGNYREALDLMLQQGMANAAVQLCVHGAEHLSLNEAQELWLALLKHPTSLKCMSVRQLLHFAAPHVPPTQLLELVRDVCFGDVRGILGEMLADCRHDLQMLQTTFKLLSKDIHHGLAKSLSISRKPIAVSSDLCTLCRKSLYSQKDTDCIVWQCGHCFHSSCVPTLEETFPCPNCRLVGKLLKDDKKKSSSNNLNIAYECIQVRPDLEGRF</sequence>
<dbReference type="GeneID" id="108732461"/>
<dbReference type="InParanoid" id="A0A1W4WEA7"/>
<accession>A0A1W4WEA7</accession>
<dbReference type="GO" id="GO:0008270">
    <property type="term" value="F:zinc ion binding"/>
    <property type="evidence" value="ECO:0007669"/>
    <property type="project" value="UniProtKB-KW"/>
</dbReference>
<dbReference type="Proteomes" id="UP000192223">
    <property type="component" value="Unplaced"/>
</dbReference>
<dbReference type="InterPro" id="IPR015943">
    <property type="entry name" value="WD40/YVTN_repeat-like_dom_sf"/>
</dbReference>
<evidence type="ECO:0000313" key="7">
    <source>
        <dbReference type="RefSeq" id="XP_018318792.1"/>
    </source>
</evidence>
<dbReference type="InterPro" id="IPR013083">
    <property type="entry name" value="Znf_RING/FYVE/PHD"/>
</dbReference>
<organism evidence="6 7">
    <name type="scientific">Agrilus planipennis</name>
    <name type="common">Emerald ash borer</name>
    <name type="synonym">Agrilus marcopoli</name>
    <dbReference type="NCBI Taxonomy" id="224129"/>
    <lineage>
        <taxon>Eukaryota</taxon>
        <taxon>Metazoa</taxon>
        <taxon>Ecdysozoa</taxon>
        <taxon>Arthropoda</taxon>
        <taxon>Hexapoda</taxon>
        <taxon>Insecta</taxon>
        <taxon>Pterygota</taxon>
        <taxon>Neoptera</taxon>
        <taxon>Endopterygota</taxon>
        <taxon>Coleoptera</taxon>
        <taxon>Polyphaga</taxon>
        <taxon>Elateriformia</taxon>
        <taxon>Buprestoidea</taxon>
        <taxon>Buprestidae</taxon>
        <taxon>Agrilinae</taxon>
        <taxon>Agrilus</taxon>
    </lineage>
</organism>
<dbReference type="InterPro" id="IPR011047">
    <property type="entry name" value="Quinoprotein_ADH-like_sf"/>
</dbReference>
<dbReference type="SUPFAM" id="SSF57850">
    <property type="entry name" value="RING/U-box"/>
    <property type="match status" value="1"/>
</dbReference>
<reference evidence="7" key="1">
    <citation type="submission" date="2025-08" db="UniProtKB">
        <authorList>
            <consortium name="RefSeq"/>
        </authorList>
    </citation>
    <scope>IDENTIFICATION</scope>
    <source>
        <tissue evidence="7">Entire body</tissue>
    </source>
</reference>
<keyword evidence="2 4" id="KW-0479">Metal-binding</keyword>
<dbReference type="FunCoup" id="A0A1W4WEA7">
    <property type="interactions" value="1783"/>
</dbReference>
<dbReference type="GO" id="GO:0030897">
    <property type="term" value="C:HOPS complex"/>
    <property type="evidence" value="ECO:0007669"/>
    <property type="project" value="TreeGrafter"/>
</dbReference>
<dbReference type="Pfam" id="PF23410">
    <property type="entry name" value="Beta-prop_VPS8"/>
    <property type="match status" value="1"/>
</dbReference>
<dbReference type="GO" id="GO:0034058">
    <property type="term" value="P:endosomal vesicle fusion"/>
    <property type="evidence" value="ECO:0007669"/>
    <property type="project" value="TreeGrafter"/>
</dbReference>
<evidence type="ECO:0000256" key="4">
    <source>
        <dbReference type="PROSITE-ProRule" id="PRU00175"/>
    </source>
</evidence>
<feature type="domain" description="RING-type" evidence="5">
    <location>
        <begin position="1093"/>
        <end position="1135"/>
    </location>
</feature>
<dbReference type="PANTHER" id="PTHR12616:SF8">
    <property type="entry name" value="VACUOLAR PROTEIN SORTING-ASSOCIATED PROTEIN 8 HOMOLOG"/>
    <property type="match status" value="1"/>
</dbReference>
<dbReference type="PANTHER" id="PTHR12616">
    <property type="entry name" value="VACUOLAR PROTEIN SORTING VPS41"/>
    <property type="match status" value="1"/>
</dbReference>
<dbReference type="OrthoDB" id="289913at2759"/>
<keyword evidence="3" id="KW-0862">Zinc</keyword>
<dbReference type="InterPro" id="IPR045111">
    <property type="entry name" value="Vps41/Vps8"/>
</dbReference>
<evidence type="ECO:0000259" key="5">
    <source>
        <dbReference type="PROSITE" id="PS50089"/>
    </source>
</evidence>
<evidence type="ECO:0000313" key="6">
    <source>
        <dbReference type="Proteomes" id="UP000192223"/>
    </source>
</evidence>
<dbReference type="PROSITE" id="PS50089">
    <property type="entry name" value="ZF_RING_2"/>
    <property type="match status" value="1"/>
</dbReference>
<evidence type="ECO:0000256" key="3">
    <source>
        <dbReference type="ARBA" id="ARBA00022833"/>
    </source>
</evidence>
<dbReference type="Pfam" id="PF23556">
    <property type="entry name" value="TPR_Vps41"/>
    <property type="match status" value="1"/>
</dbReference>
<name>A0A1W4WEA7_AGRPL</name>